<feature type="transmembrane region" description="Helical" evidence="5">
    <location>
        <begin position="260"/>
        <end position="285"/>
    </location>
</feature>
<dbReference type="OrthoDB" id="430300at2759"/>
<dbReference type="GO" id="GO:0022857">
    <property type="term" value="F:transmembrane transporter activity"/>
    <property type="evidence" value="ECO:0007669"/>
    <property type="project" value="InterPro"/>
</dbReference>
<dbReference type="InterPro" id="IPR011701">
    <property type="entry name" value="MFS"/>
</dbReference>
<keyword evidence="4 5" id="KW-0472">Membrane</keyword>
<dbReference type="GO" id="GO:0016020">
    <property type="term" value="C:membrane"/>
    <property type="evidence" value="ECO:0007669"/>
    <property type="project" value="UniProtKB-SubCell"/>
</dbReference>
<dbReference type="PANTHER" id="PTHR23507:SF39">
    <property type="entry name" value="GH23453P-RELATED"/>
    <property type="match status" value="1"/>
</dbReference>
<feature type="transmembrane region" description="Helical" evidence="5">
    <location>
        <begin position="418"/>
        <end position="442"/>
    </location>
</feature>
<dbReference type="SUPFAM" id="SSF103473">
    <property type="entry name" value="MFS general substrate transporter"/>
    <property type="match status" value="1"/>
</dbReference>
<evidence type="ECO:0000256" key="3">
    <source>
        <dbReference type="ARBA" id="ARBA00022989"/>
    </source>
</evidence>
<feature type="transmembrane region" description="Helical" evidence="5">
    <location>
        <begin position="354"/>
        <end position="375"/>
    </location>
</feature>
<dbReference type="Gene3D" id="1.20.1250.20">
    <property type="entry name" value="MFS general substrate transporter like domains"/>
    <property type="match status" value="1"/>
</dbReference>
<dbReference type="PANTHER" id="PTHR23507">
    <property type="entry name" value="ZGC:174356"/>
    <property type="match status" value="1"/>
</dbReference>
<evidence type="ECO:0000256" key="1">
    <source>
        <dbReference type="ARBA" id="ARBA00004141"/>
    </source>
</evidence>
<protein>
    <recommendedName>
        <fullName evidence="6">Major facilitator superfamily (MFS) profile domain-containing protein</fullName>
    </recommendedName>
</protein>
<evidence type="ECO:0000313" key="8">
    <source>
        <dbReference type="Proteomes" id="UP001154078"/>
    </source>
</evidence>
<evidence type="ECO:0000256" key="5">
    <source>
        <dbReference type="SAM" id="Phobius"/>
    </source>
</evidence>
<comment type="subcellular location">
    <subcellularLocation>
        <location evidence="1">Membrane</location>
        <topology evidence="1">Multi-pass membrane protein</topology>
    </subcellularLocation>
</comment>
<feature type="transmembrane region" description="Helical" evidence="5">
    <location>
        <begin position="297"/>
        <end position="317"/>
    </location>
</feature>
<feature type="transmembrane region" description="Helical" evidence="5">
    <location>
        <begin position="132"/>
        <end position="155"/>
    </location>
</feature>
<dbReference type="InterPro" id="IPR020846">
    <property type="entry name" value="MFS_dom"/>
</dbReference>
<keyword evidence="2 5" id="KW-0812">Transmembrane</keyword>
<organism evidence="7 8">
    <name type="scientific">Brassicogethes aeneus</name>
    <name type="common">Rape pollen beetle</name>
    <name type="synonym">Meligethes aeneus</name>
    <dbReference type="NCBI Taxonomy" id="1431903"/>
    <lineage>
        <taxon>Eukaryota</taxon>
        <taxon>Metazoa</taxon>
        <taxon>Ecdysozoa</taxon>
        <taxon>Arthropoda</taxon>
        <taxon>Hexapoda</taxon>
        <taxon>Insecta</taxon>
        <taxon>Pterygota</taxon>
        <taxon>Neoptera</taxon>
        <taxon>Endopterygota</taxon>
        <taxon>Coleoptera</taxon>
        <taxon>Polyphaga</taxon>
        <taxon>Cucujiformia</taxon>
        <taxon>Nitidulidae</taxon>
        <taxon>Meligethinae</taxon>
        <taxon>Brassicogethes</taxon>
    </lineage>
</organism>
<proteinExistence type="predicted"/>
<evidence type="ECO:0000256" key="4">
    <source>
        <dbReference type="ARBA" id="ARBA00023136"/>
    </source>
</evidence>
<dbReference type="Pfam" id="PF07690">
    <property type="entry name" value="MFS_1"/>
    <property type="match status" value="1"/>
</dbReference>
<dbReference type="AlphaFoldDB" id="A0A9P0FFB0"/>
<dbReference type="InterPro" id="IPR005829">
    <property type="entry name" value="Sugar_transporter_CS"/>
</dbReference>
<evidence type="ECO:0000313" key="7">
    <source>
        <dbReference type="EMBL" id="CAH0551578.1"/>
    </source>
</evidence>
<name>A0A9P0FFB0_BRAAE</name>
<reference evidence="7" key="1">
    <citation type="submission" date="2021-12" db="EMBL/GenBank/DDBJ databases">
        <authorList>
            <person name="King R."/>
        </authorList>
    </citation>
    <scope>NUCLEOTIDE SEQUENCE</scope>
</reference>
<feature type="transmembrane region" description="Helical" evidence="5">
    <location>
        <begin position="200"/>
        <end position="220"/>
    </location>
</feature>
<dbReference type="Proteomes" id="UP001154078">
    <property type="component" value="Chromosome 2"/>
</dbReference>
<evidence type="ECO:0000259" key="6">
    <source>
        <dbReference type="PROSITE" id="PS50850"/>
    </source>
</evidence>
<dbReference type="PROSITE" id="PS50850">
    <property type="entry name" value="MFS"/>
    <property type="match status" value="1"/>
</dbReference>
<feature type="domain" description="Major facilitator superfamily (MFS) profile" evidence="6">
    <location>
        <begin position="13"/>
        <end position="450"/>
    </location>
</feature>
<sequence length="467" mass="52265">MIFENGYLRIEFIVISLFLGIMLTDSIYTNFVIYRTCYVVLGYNQSECALLGGQTKDNQTQSLEELVEPYANVITMTRSMTENCITAILCIFIGPWSDRFGRKPLIIAPTIGYTISFICAVIFTLLPNLSPWYFILSNIPICLTGGMPIFITGVLSHVTDITSAENRGMRMGIVEATLGIGIFLGNLCSSYIFFAIGYAGVFGIAAGISFFTFLLVWFFIPETLESNENEGYFKGFFDLSNIKEMLKSTFKERESYTRPIILLSILLLTLYIFVINGDASITFLYLRDKMQWSLKQYTIFSSIGTVIFIVGTVFGIYILHTLLNITESVLVLCGFLSFMNGHLIQGLATKDWHIYGASFAKILGGLVSPMMRSLISKIIPLEEVGKIFAMVVTAESLCGILGSPIYTGIYNKTIHKDPATYCFFTAGIYGVDSVLIIVIIILQFMRRRTSYNSLINENTDDNEVIIT</sequence>
<keyword evidence="8" id="KW-1185">Reference proteome</keyword>
<dbReference type="InterPro" id="IPR036259">
    <property type="entry name" value="MFS_trans_sf"/>
</dbReference>
<dbReference type="PROSITE" id="PS00216">
    <property type="entry name" value="SUGAR_TRANSPORT_1"/>
    <property type="match status" value="1"/>
</dbReference>
<feature type="transmembrane region" description="Helical" evidence="5">
    <location>
        <begin position="105"/>
        <end position="126"/>
    </location>
</feature>
<feature type="transmembrane region" description="Helical" evidence="5">
    <location>
        <begin position="387"/>
        <end position="406"/>
    </location>
</feature>
<dbReference type="EMBL" id="OV121133">
    <property type="protein sequence ID" value="CAH0551578.1"/>
    <property type="molecule type" value="Genomic_DNA"/>
</dbReference>
<feature type="transmembrane region" description="Helical" evidence="5">
    <location>
        <begin position="12"/>
        <end position="34"/>
    </location>
</feature>
<keyword evidence="3 5" id="KW-1133">Transmembrane helix</keyword>
<gene>
    <name evidence="7" type="ORF">MELIAE_LOCUS4149</name>
</gene>
<feature type="transmembrane region" description="Helical" evidence="5">
    <location>
        <begin position="176"/>
        <end position="194"/>
    </location>
</feature>
<evidence type="ECO:0000256" key="2">
    <source>
        <dbReference type="ARBA" id="ARBA00022692"/>
    </source>
</evidence>
<accession>A0A9P0FFB0</accession>